<organism evidence="4 5">
    <name type="scientific">Anabarilius grahami</name>
    <name type="common">Kanglang fish</name>
    <name type="synonym">Barilius grahami</name>
    <dbReference type="NCBI Taxonomy" id="495550"/>
    <lineage>
        <taxon>Eukaryota</taxon>
        <taxon>Metazoa</taxon>
        <taxon>Chordata</taxon>
        <taxon>Craniata</taxon>
        <taxon>Vertebrata</taxon>
        <taxon>Euteleostomi</taxon>
        <taxon>Actinopterygii</taxon>
        <taxon>Neopterygii</taxon>
        <taxon>Teleostei</taxon>
        <taxon>Ostariophysi</taxon>
        <taxon>Cypriniformes</taxon>
        <taxon>Xenocyprididae</taxon>
        <taxon>Xenocypridinae</taxon>
        <taxon>Xenocypridinae incertae sedis</taxon>
        <taxon>Anabarilius</taxon>
    </lineage>
</organism>
<feature type="region of interest" description="Disordered" evidence="2">
    <location>
        <begin position="923"/>
        <end position="1288"/>
    </location>
</feature>
<dbReference type="PANTHER" id="PTHR15729:SF12">
    <property type="entry name" value="RHO GTPASE-ACTIVATING PROTEIN 30"/>
    <property type="match status" value="1"/>
</dbReference>
<feature type="compositionally biased region" description="Basic and acidic residues" evidence="2">
    <location>
        <begin position="1412"/>
        <end position="1421"/>
    </location>
</feature>
<feature type="compositionally biased region" description="Acidic residues" evidence="2">
    <location>
        <begin position="972"/>
        <end position="982"/>
    </location>
</feature>
<reference evidence="4 5" key="1">
    <citation type="submission" date="2018-10" db="EMBL/GenBank/DDBJ databases">
        <title>Genome assembly for a Yunnan-Guizhou Plateau 3E fish, Anabarilius grahami (Regan), and its evolutionary and genetic applications.</title>
        <authorList>
            <person name="Jiang W."/>
        </authorList>
    </citation>
    <scope>NUCLEOTIDE SEQUENCE [LARGE SCALE GENOMIC DNA]</scope>
    <source>
        <strain evidence="4">AG-KIZ</strain>
        <tissue evidence="4">Muscle</tissue>
    </source>
</reference>
<dbReference type="EMBL" id="RJVU01018580">
    <property type="protein sequence ID" value="ROL51477.1"/>
    <property type="molecule type" value="Genomic_DNA"/>
</dbReference>
<dbReference type="SUPFAM" id="SSF48350">
    <property type="entry name" value="GTPase activation domain, GAP"/>
    <property type="match status" value="2"/>
</dbReference>
<feature type="compositionally biased region" description="Basic and acidic residues" evidence="2">
    <location>
        <begin position="1096"/>
        <end position="1108"/>
    </location>
</feature>
<keyword evidence="5" id="KW-1185">Reference proteome</keyword>
<feature type="compositionally biased region" description="Acidic residues" evidence="2">
    <location>
        <begin position="944"/>
        <end position="956"/>
    </location>
</feature>
<dbReference type="PANTHER" id="PTHR15729">
    <property type="entry name" value="CDC42 GTPASE-ACTIVATING PROTEIN"/>
    <property type="match status" value="1"/>
</dbReference>
<feature type="region of interest" description="Disordered" evidence="2">
    <location>
        <begin position="702"/>
        <end position="758"/>
    </location>
</feature>
<comment type="caution">
    <text evidence="4">The sequence shown here is derived from an EMBL/GenBank/DDBJ whole genome shotgun (WGS) entry which is preliminary data.</text>
</comment>
<dbReference type="InterPro" id="IPR008936">
    <property type="entry name" value="Rho_GTPase_activation_prot"/>
</dbReference>
<feature type="region of interest" description="Disordered" evidence="2">
    <location>
        <begin position="433"/>
        <end position="472"/>
    </location>
</feature>
<feature type="region of interest" description="Disordered" evidence="2">
    <location>
        <begin position="512"/>
        <end position="608"/>
    </location>
</feature>
<evidence type="ECO:0000259" key="3">
    <source>
        <dbReference type="PROSITE" id="PS50238"/>
    </source>
</evidence>
<dbReference type="Pfam" id="PF00620">
    <property type="entry name" value="RhoGAP"/>
    <property type="match status" value="2"/>
</dbReference>
<feature type="domain" description="Rho-GAP" evidence="3">
    <location>
        <begin position="17"/>
        <end position="270"/>
    </location>
</feature>
<keyword evidence="1" id="KW-0343">GTPase activation</keyword>
<feature type="compositionally biased region" description="Basic and acidic residues" evidence="2">
    <location>
        <begin position="824"/>
        <end position="855"/>
    </location>
</feature>
<feature type="compositionally biased region" description="Basic and acidic residues" evidence="2">
    <location>
        <begin position="995"/>
        <end position="1005"/>
    </location>
</feature>
<feature type="region of interest" description="Disordered" evidence="2">
    <location>
        <begin position="669"/>
        <end position="689"/>
    </location>
</feature>
<feature type="compositionally biased region" description="Basic and acidic residues" evidence="2">
    <location>
        <begin position="1265"/>
        <end position="1276"/>
    </location>
</feature>
<dbReference type="GO" id="GO:0005096">
    <property type="term" value="F:GTPase activator activity"/>
    <property type="evidence" value="ECO:0007669"/>
    <property type="project" value="UniProtKB-KW"/>
</dbReference>
<sequence>MRRGRKKGGNRDKVFGCDLLEHLTSTAQDIPQVLRSCGEFIEEHGIVDGIYRLSGVSSNTQKLRSEFDTEGSPDLNKEVYLQDIHCVSSLCKAYFRELPNPLLTYELYDRFAARGTQITPVSSEFDTEGSPDLNKEVYLQDIHCVSSLCKAYFRELPNPLLTYELYDRFADAVAVQLEDERLVKIKEVLKDLPVPHYRTLEYLMRHLVKMSTFASETNMHARNLAIVWAPNLLRSKDIESTGFNGTAAFMEVRVQSIVVEFILTHVAEVFTGTGLTVERRKSLPSPSILSSQDDHFFKSLPLHCPGNLSPGDGPPAMRSYHAIIDGTDKRKNSLKGRKWKSIFNLGGRLHDPRKKNKYSPKDKEKTTLRPAKSMDSLSCGPLALEDSKHPPAHLPPLVLSTSSGSSEGVASAGGGVSSGYAVTYRRTGGAQVSMVSGGTPGTYNRLESGGGANGAEGASQGVSRSPGMTSKADRRAGIHISGPFSVTVPLHITSGLALGVLHGGWNEKEQTLQGDAEEAGEDEDVKSTDESSQSKNGDVHESTISSCLENQVDGGKDMVEIPEQEKSVPEEGDKEAEKEDQSRNQESVKEKQEEASTPEVKEENADEDYMEMKGNLQPAPVSTLYYEDMEVPDQDLPMDLQEAFGFLDLMDSCASNQVEFSVEAPCFENEYEEEEDQNKDNQAVSCPLQNCTNDFEAPAAKISSPSFTHRPVAGKSHSLPYKSRPFLPALSLSSDDDYSPAEDDDEDDESDKGSEYEDMFCHSLPSTRCFQGLSWSAPQTTADSDADVHCSNQSECLDEMQNENNKDADQSEDEIPTAPALTGKSEEHLSSEVLKTDENKKEEDAENDKHTLIREDEAESEASGEDTYFGPDSIPSSPDPKQTETFSVAELPGAEDQQVLDDDGYHGNSEAMLTDELTAVDCISSAPPDQPPEEQTAIISERMIEEEPSEVEEDGKIEELKECENNINKTDTEEEKCEDVEEDAKTGSAEECSDEKEVSMTEGKIEGNSGEDEEDPAKEGEQDERKEDKVENSGECEEKEESAKDEPAKEGEQAERKEDLVENSGECEEEDGEEAERKEDLVENSGECEEEDGEEAERKEDLAENRGECEEEDGEQAERKEDLAENSGECEEEEESAKEEPAKEGEQAERKEDLVENSGECEEEDGEQAERKEDLAENSGECEEEEESAKDEPAKEGEQAERKEDLAENSGECEEEDGEEAEIKEGSVESDGGNTEEDVRVKTEGGNVEEIVEGKDSRDEEADEIQEHKEPEEISDHILSTAPKPSPRKMVNQMKAVPVVPPKPRNSKLTAFRKQFEHKHTQPTDAACVETDEEVPRDALEECEKQEEEGSRESHGTGDGVVDRRKDLHREAEKEVKRNSGISMCFDEAVARATVKRSRERENTERLSGTHWDSRKDGKTD</sequence>
<feature type="region of interest" description="Disordered" evidence="2">
    <location>
        <begin position="346"/>
        <end position="390"/>
    </location>
</feature>
<feature type="region of interest" description="Disordered" evidence="2">
    <location>
        <begin position="1315"/>
        <end position="1421"/>
    </location>
</feature>
<evidence type="ECO:0000313" key="4">
    <source>
        <dbReference type="EMBL" id="ROL51477.1"/>
    </source>
</evidence>
<dbReference type="SMART" id="SM00324">
    <property type="entry name" value="RhoGAP"/>
    <property type="match status" value="1"/>
</dbReference>
<feature type="compositionally biased region" description="Polar residues" evidence="2">
    <location>
        <begin position="530"/>
        <end position="549"/>
    </location>
</feature>
<feature type="region of interest" description="Disordered" evidence="2">
    <location>
        <begin position="777"/>
        <end position="886"/>
    </location>
</feature>
<feature type="compositionally biased region" description="Polar residues" evidence="2">
    <location>
        <begin position="680"/>
        <end position="689"/>
    </location>
</feature>
<evidence type="ECO:0000313" key="5">
    <source>
        <dbReference type="Proteomes" id="UP000281406"/>
    </source>
</evidence>
<feature type="compositionally biased region" description="Acidic residues" evidence="2">
    <location>
        <begin position="1086"/>
        <end position="1095"/>
    </location>
</feature>
<feature type="compositionally biased region" description="Basic and acidic residues" evidence="2">
    <location>
        <begin position="1334"/>
        <end position="1378"/>
    </location>
</feature>
<accession>A0A3N0YYV3</accession>
<feature type="region of interest" description="Disordered" evidence="2">
    <location>
        <begin position="891"/>
        <end position="910"/>
    </location>
</feature>
<gene>
    <name evidence="4" type="ORF">DPX16_3166</name>
</gene>
<dbReference type="InterPro" id="IPR000198">
    <property type="entry name" value="RhoGAP_dom"/>
</dbReference>
<dbReference type="Gene3D" id="1.10.555.10">
    <property type="entry name" value="Rho GTPase activation protein"/>
    <property type="match status" value="2"/>
</dbReference>
<feature type="compositionally biased region" description="Basic and acidic residues" evidence="2">
    <location>
        <begin position="1017"/>
        <end position="1032"/>
    </location>
</feature>
<feature type="compositionally biased region" description="Acidic residues" evidence="2">
    <location>
        <begin position="1211"/>
        <end position="1220"/>
    </location>
</feature>
<feature type="compositionally biased region" description="Acidic residues" evidence="2">
    <location>
        <begin position="1180"/>
        <end position="1189"/>
    </location>
</feature>
<evidence type="ECO:0000256" key="2">
    <source>
        <dbReference type="SAM" id="MobiDB-lite"/>
    </source>
</evidence>
<feature type="compositionally biased region" description="Basic and acidic residues" evidence="2">
    <location>
        <begin position="554"/>
        <end position="603"/>
    </location>
</feature>
<feature type="compositionally biased region" description="Acidic residues" evidence="2">
    <location>
        <begin position="515"/>
        <end position="524"/>
    </location>
</feature>
<evidence type="ECO:0000256" key="1">
    <source>
        <dbReference type="ARBA" id="ARBA00022468"/>
    </source>
</evidence>
<feature type="compositionally biased region" description="Basic and acidic residues" evidence="2">
    <location>
        <begin position="1041"/>
        <end position="1060"/>
    </location>
</feature>
<dbReference type="OrthoDB" id="79452at2759"/>
<dbReference type="Proteomes" id="UP000281406">
    <property type="component" value="Unassembled WGS sequence"/>
</dbReference>
<name>A0A3N0YYV3_ANAGA</name>
<dbReference type="InterPro" id="IPR051576">
    <property type="entry name" value="PX-Rho_GAP"/>
</dbReference>
<dbReference type="GO" id="GO:0007264">
    <property type="term" value="P:small GTPase-mediated signal transduction"/>
    <property type="evidence" value="ECO:0007669"/>
    <property type="project" value="TreeGrafter"/>
</dbReference>
<feature type="compositionally biased region" description="Polar residues" evidence="2">
    <location>
        <begin position="874"/>
        <end position="886"/>
    </location>
</feature>
<proteinExistence type="predicted"/>
<feature type="compositionally biased region" description="Basic and acidic residues" evidence="2">
    <location>
        <begin position="1190"/>
        <end position="1206"/>
    </location>
</feature>
<feature type="compositionally biased region" description="Acidic residues" evidence="2">
    <location>
        <begin position="1128"/>
        <end position="1137"/>
    </location>
</feature>
<protein>
    <submittedName>
        <fullName evidence="4">Rho GTPase-activating protein 30</fullName>
    </submittedName>
</protein>
<dbReference type="PROSITE" id="PS50238">
    <property type="entry name" value="RHOGAP"/>
    <property type="match status" value="1"/>
</dbReference>
<dbReference type="FunFam" id="1.10.555.10:FF:000059">
    <property type="entry name" value="rho GTPase-activating protein 30 isoform X2"/>
    <property type="match status" value="1"/>
</dbReference>
<feature type="compositionally biased region" description="Acidic residues" evidence="2">
    <location>
        <begin position="1065"/>
        <end position="1074"/>
    </location>
</feature>
<feature type="compositionally biased region" description="Acidic residues" evidence="2">
    <location>
        <begin position="734"/>
        <end position="750"/>
    </location>
</feature>
<feature type="compositionally biased region" description="Basic and acidic residues" evidence="2">
    <location>
        <begin position="1138"/>
        <end position="1154"/>
    </location>
</feature>